<dbReference type="EMBL" id="OV651813">
    <property type="protein sequence ID" value="CAH1099320.1"/>
    <property type="molecule type" value="Genomic_DNA"/>
</dbReference>
<feature type="compositionally biased region" description="Basic and acidic residues" evidence="2">
    <location>
        <begin position="227"/>
        <end position="250"/>
    </location>
</feature>
<evidence type="ECO:0000256" key="1">
    <source>
        <dbReference type="PROSITE-ProRule" id="PRU00023"/>
    </source>
</evidence>
<dbReference type="CDD" id="cd22966">
    <property type="entry name" value="DD_DYDC-like"/>
    <property type="match status" value="1"/>
</dbReference>
<dbReference type="PROSITE" id="PS50297">
    <property type="entry name" value="ANK_REP_REGION"/>
    <property type="match status" value="3"/>
</dbReference>
<protein>
    <submittedName>
        <fullName evidence="3">Uncharacterized protein</fullName>
    </submittedName>
</protein>
<feature type="repeat" description="ANK" evidence="1">
    <location>
        <begin position="131"/>
        <end position="164"/>
    </location>
</feature>
<reference evidence="3" key="1">
    <citation type="submission" date="2022-01" db="EMBL/GenBank/DDBJ databases">
        <authorList>
            <person name="King R."/>
        </authorList>
    </citation>
    <scope>NUCLEOTIDE SEQUENCE</scope>
</reference>
<dbReference type="PROSITE" id="PS50088">
    <property type="entry name" value="ANK_REPEAT"/>
    <property type="match status" value="3"/>
</dbReference>
<proteinExistence type="predicted"/>
<dbReference type="PANTHER" id="PTHR24172:SF4">
    <property type="entry name" value="ANK_REP_REGION DOMAIN-CONTAINING PROTEIN"/>
    <property type="match status" value="1"/>
</dbReference>
<feature type="compositionally biased region" description="Polar residues" evidence="2">
    <location>
        <begin position="253"/>
        <end position="263"/>
    </location>
</feature>
<dbReference type="Proteomes" id="UP001153636">
    <property type="component" value="Chromosome 1"/>
</dbReference>
<keyword evidence="4" id="KW-1185">Reference proteome</keyword>
<keyword evidence="1" id="KW-0040">ANK repeat</keyword>
<feature type="region of interest" description="Disordered" evidence="2">
    <location>
        <begin position="732"/>
        <end position="787"/>
    </location>
</feature>
<dbReference type="InterPro" id="IPR002110">
    <property type="entry name" value="Ankyrin_rpt"/>
</dbReference>
<evidence type="ECO:0000256" key="2">
    <source>
        <dbReference type="SAM" id="MobiDB-lite"/>
    </source>
</evidence>
<evidence type="ECO:0000313" key="3">
    <source>
        <dbReference type="EMBL" id="CAH1099320.1"/>
    </source>
</evidence>
<dbReference type="OrthoDB" id="432281at2759"/>
<dbReference type="AlphaFoldDB" id="A0A9P0G736"/>
<feature type="repeat" description="ANK" evidence="1">
    <location>
        <begin position="561"/>
        <end position="581"/>
    </location>
</feature>
<accession>A0A9P0G736</accession>
<feature type="compositionally biased region" description="Polar residues" evidence="2">
    <location>
        <begin position="383"/>
        <end position="427"/>
    </location>
</feature>
<dbReference type="Gene3D" id="1.25.40.20">
    <property type="entry name" value="Ankyrin repeat-containing domain"/>
    <property type="match status" value="4"/>
</dbReference>
<feature type="compositionally biased region" description="Acidic residues" evidence="2">
    <location>
        <begin position="318"/>
        <end position="339"/>
    </location>
</feature>
<dbReference type="InterPro" id="IPR007858">
    <property type="entry name" value="Dpy-30_motif"/>
</dbReference>
<dbReference type="SMART" id="SM00248">
    <property type="entry name" value="ANK"/>
    <property type="match status" value="9"/>
</dbReference>
<name>A0A9P0G736_9CUCU</name>
<sequence>MNVSGAGLNFKKSNIRIWIHQRNMANLQQVVWEGHGNMLLVEHSNNPKIKKFLEVVPHIMGLIKEIHTDVQNGDLEKLKELAIPPIPPSVLGAKDGNGLTPLHKAAGLDKQEIAEYIIKEYPESVQAVDSEGRTPLHYAALLKDDGKMTNFLIEKGVDESALDNKQKTAAYYKTRHSEIDSKLLNVIPDCPRSAKENLAANFDWNMLTSSPSLNWIQNGAKKVEQLVDSNKENSEEIENKNNEAEQHVENISEESAGNETHINGTKKESQESPEEPQETSNEPIPPENNSPEETLKEPEEHFGDNNKSDETADKTDLEPTEEPSEEPTEEPTEESTEEPTEPKGTSEIDETTDNNNNNDTEDQEKLHEQKEVKETPGELSESRPVSNTSRPGSTNLANTSRPTSQIKQDFNSRPASKTQDNSRPTSKTQDHSRPTSNMKDPIEDGEGIIEGIVNGENEVEAMNNEGMNAPRTSDKDDDVKVLVEAGNMEQLAAMVLNGEGERLIGMNSDNPELQTFLENVPTYMSKIHRIHEAARSGNLRELQAALDRRKFAIAKDTISPKGASPLHVAVIFGNTSIVRYLAGRFPETLQVTDDEGKSPLHYAAVLNDNGHYYNLLIHLGADMRNEDKFGFNPEYYRKNQQDFNHRSLLKDFGAEGEEADEILADKDKLTAENGQVDMPFFATEEGRYLASSLGDPLIKGLTEVANKRPDDPIAYLAQYLYNFANNRNNVKSRGKTQESVHHETITGSPAGGDNNAVPASIDVVTLEPNDDNNEDESAFSPTSRDEHGQSMLHFASARSHGRNALFQLLQETDINVAYRDELYRTARDISIQANLPENTEEIDRYVLHIATKGDTDKLVELLLDGYDHITDIVDNEDVPIIEAVSKADQPDTVSFLQSILTFEEKRERVHHAIRQGSLNDVTTLLADENDTGSGKLLAIGKNSYGRCTLHIAVLCQQEEIVDYLANTFADTLKLGDNLERTALHYAMGVEKMESISRVLIKAGAVRVVKDLKGRQPTYYFLNKSDILRLQEEEETF</sequence>
<dbReference type="InterPro" id="IPR036770">
    <property type="entry name" value="Ankyrin_rpt-contain_sf"/>
</dbReference>
<dbReference type="InterPro" id="IPR049630">
    <property type="entry name" value="DYDC-like_DD"/>
</dbReference>
<dbReference type="PANTHER" id="PTHR24172">
    <property type="entry name" value="ANK_REP_REGION DOMAIN-CONTAINING PROTEIN"/>
    <property type="match status" value="1"/>
</dbReference>
<feature type="compositionally biased region" description="Acidic residues" evidence="2">
    <location>
        <begin position="768"/>
        <end position="777"/>
    </location>
</feature>
<feature type="repeat" description="ANK" evidence="1">
    <location>
        <begin position="595"/>
        <end position="628"/>
    </location>
</feature>
<gene>
    <name evidence="3" type="ORF">PSYICH_LOCUS903</name>
</gene>
<dbReference type="Pfam" id="PF12796">
    <property type="entry name" value="Ank_2"/>
    <property type="match status" value="3"/>
</dbReference>
<feature type="compositionally biased region" description="Basic and acidic residues" evidence="2">
    <location>
        <begin position="363"/>
        <end position="376"/>
    </location>
</feature>
<dbReference type="Gene3D" id="1.20.890.10">
    <property type="entry name" value="cAMP-dependent protein kinase regulatory subunit, dimerization-anchoring domain"/>
    <property type="match status" value="1"/>
</dbReference>
<evidence type="ECO:0000313" key="4">
    <source>
        <dbReference type="Proteomes" id="UP001153636"/>
    </source>
</evidence>
<feature type="compositionally biased region" description="Basic and acidic residues" evidence="2">
    <location>
        <begin position="735"/>
        <end position="744"/>
    </location>
</feature>
<feature type="compositionally biased region" description="Basic and acidic residues" evidence="2">
    <location>
        <begin position="293"/>
        <end position="317"/>
    </location>
</feature>
<dbReference type="SUPFAM" id="SSF48403">
    <property type="entry name" value="Ankyrin repeat"/>
    <property type="match status" value="2"/>
</dbReference>
<feature type="region of interest" description="Disordered" evidence="2">
    <location>
        <begin position="227"/>
        <end position="446"/>
    </location>
</feature>
<dbReference type="Pfam" id="PF05186">
    <property type="entry name" value="Dpy-30"/>
    <property type="match status" value="1"/>
</dbReference>
<organism evidence="3 4">
    <name type="scientific">Psylliodes chrysocephalus</name>
    <dbReference type="NCBI Taxonomy" id="3402493"/>
    <lineage>
        <taxon>Eukaryota</taxon>
        <taxon>Metazoa</taxon>
        <taxon>Ecdysozoa</taxon>
        <taxon>Arthropoda</taxon>
        <taxon>Hexapoda</taxon>
        <taxon>Insecta</taxon>
        <taxon>Pterygota</taxon>
        <taxon>Neoptera</taxon>
        <taxon>Endopterygota</taxon>
        <taxon>Coleoptera</taxon>
        <taxon>Polyphaga</taxon>
        <taxon>Cucujiformia</taxon>
        <taxon>Chrysomeloidea</taxon>
        <taxon>Chrysomelidae</taxon>
        <taxon>Galerucinae</taxon>
        <taxon>Alticini</taxon>
        <taxon>Psylliodes</taxon>
    </lineage>
</organism>